<organism evidence="1 2">
    <name type="scientific">Nocardia nova SH22a</name>
    <dbReference type="NCBI Taxonomy" id="1415166"/>
    <lineage>
        <taxon>Bacteria</taxon>
        <taxon>Bacillati</taxon>
        <taxon>Actinomycetota</taxon>
        <taxon>Actinomycetes</taxon>
        <taxon>Mycobacteriales</taxon>
        <taxon>Nocardiaceae</taxon>
        <taxon>Nocardia</taxon>
    </lineage>
</organism>
<dbReference type="RefSeq" id="WP_237754972.1">
    <property type="nucleotide sequence ID" value="NZ_CP006850.1"/>
</dbReference>
<dbReference type="STRING" id="1415166.NONO_c52410"/>
<accession>W5TS24</accession>
<evidence type="ECO:0000313" key="2">
    <source>
        <dbReference type="Proteomes" id="UP000019150"/>
    </source>
</evidence>
<reference evidence="1 2" key="1">
    <citation type="journal article" date="2014" name="Appl. Environ. Microbiol.">
        <title>Insights into the Microbial Degradation of Rubber and Gutta-Percha by Analysis of the Complete Genome of Nocardia nova SH22a.</title>
        <authorList>
            <person name="Luo Q."/>
            <person name="Hiessl S."/>
            <person name="Poehlein A."/>
            <person name="Daniel R."/>
            <person name="Steinbuchel A."/>
        </authorList>
    </citation>
    <scope>NUCLEOTIDE SEQUENCE [LARGE SCALE GENOMIC DNA]</scope>
    <source>
        <strain evidence="1">SH22a</strain>
    </source>
</reference>
<dbReference type="HOGENOM" id="CLU_171041_0_0_11"/>
<protein>
    <submittedName>
        <fullName evidence="1">Uncharacterized protein</fullName>
    </submittedName>
</protein>
<dbReference type="EMBL" id="CP006850">
    <property type="protein sequence ID" value="AHH20021.1"/>
    <property type="molecule type" value="Genomic_DNA"/>
</dbReference>
<evidence type="ECO:0000313" key="1">
    <source>
        <dbReference type="EMBL" id="AHH20021.1"/>
    </source>
</evidence>
<dbReference type="KEGG" id="nno:NONO_c52410"/>
<name>W5TS24_9NOCA</name>
<dbReference type="PATRIC" id="fig|1415166.3.peg.5398"/>
<sequence length="125" mass="13553">MHVVHTTAHTGTEGKIMRLHFLGKGGSDGNGCPSLYATDQDTYLVQGWGTNVVGTVEIPHLLTGFAEPDTFIGSPMTDTGRGTFQLTGRPISDTETLRQLDLADDETAIEVPKRERTFYGGISDR</sequence>
<gene>
    <name evidence="1" type="ORF">NONO_c52410</name>
</gene>
<proteinExistence type="predicted"/>
<dbReference type="AlphaFoldDB" id="W5TS24"/>
<dbReference type="eggNOG" id="ENOG50343D7">
    <property type="taxonomic scope" value="Bacteria"/>
</dbReference>
<keyword evidence="2" id="KW-1185">Reference proteome</keyword>
<dbReference type="Proteomes" id="UP000019150">
    <property type="component" value="Chromosome"/>
</dbReference>